<evidence type="ECO:0000313" key="2">
    <source>
        <dbReference type="Proteomes" id="UP000276133"/>
    </source>
</evidence>
<dbReference type="OrthoDB" id="10612847at2759"/>
<name>A0A3M7RIJ0_BRAPC</name>
<evidence type="ECO:0000313" key="1">
    <source>
        <dbReference type="EMBL" id="RNA23264.1"/>
    </source>
</evidence>
<keyword evidence="2" id="KW-1185">Reference proteome</keyword>
<sequence length="243" mass="26710">MSITSQPIVDDRLNISVKFSALNMTMLHEDQVNERAGRSAERLLAQNARYKLRIVYNYLGIARRYPLEVGLVLLVRMGGVSAENSCLPVQSGLGLRMAGWGNFPSHLGKNSTKFIMLSLSKNTSRLVILRTAVSVSCTMPITGRFDCGVMICRGTIINSETSARVSTDCGKCKFISSPSKSALYGVVQLKFMRNVDHGNTLTLWPIMLILCKVGCRLNTIKSPSIMCLSTTYPYCSVKSLVLG</sequence>
<comment type="caution">
    <text evidence="1">The sequence shown here is derived from an EMBL/GenBank/DDBJ whole genome shotgun (WGS) entry which is preliminary data.</text>
</comment>
<protein>
    <submittedName>
        <fullName evidence="1">Uncharacterized protein</fullName>
    </submittedName>
</protein>
<proteinExistence type="predicted"/>
<reference evidence="1 2" key="1">
    <citation type="journal article" date="2018" name="Sci. Rep.">
        <title>Genomic signatures of local adaptation to the degree of environmental predictability in rotifers.</title>
        <authorList>
            <person name="Franch-Gras L."/>
            <person name="Hahn C."/>
            <person name="Garcia-Roger E.M."/>
            <person name="Carmona M.J."/>
            <person name="Serra M."/>
            <person name="Gomez A."/>
        </authorList>
    </citation>
    <scope>NUCLEOTIDE SEQUENCE [LARGE SCALE GENOMIC DNA]</scope>
    <source>
        <strain evidence="1">HYR1</strain>
    </source>
</reference>
<dbReference type="EMBL" id="REGN01003317">
    <property type="protein sequence ID" value="RNA23264.1"/>
    <property type="molecule type" value="Genomic_DNA"/>
</dbReference>
<dbReference type="AlphaFoldDB" id="A0A3M7RIJ0"/>
<accession>A0A3M7RIJ0</accession>
<gene>
    <name evidence="1" type="ORF">BpHYR1_033063</name>
</gene>
<dbReference type="Proteomes" id="UP000276133">
    <property type="component" value="Unassembled WGS sequence"/>
</dbReference>
<organism evidence="1 2">
    <name type="scientific">Brachionus plicatilis</name>
    <name type="common">Marine rotifer</name>
    <name type="synonym">Brachionus muelleri</name>
    <dbReference type="NCBI Taxonomy" id="10195"/>
    <lineage>
        <taxon>Eukaryota</taxon>
        <taxon>Metazoa</taxon>
        <taxon>Spiralia</taxon>
        <taxon>Gnathifera</taxon>
        <taxon>Rotifera</taxon>
        <taxon>Eurotatoria</taxon>
        <taxon>Monogononta</taxon>
        <taxon>Pseudotrocha</taxon>
        <taxon>Ploima</taxon>
        <taxon>Brachionidae</taxon>
        <taxon>Brachionus</taxon>
    </lineage>
</organism>